<gene>
    <name evidence="1" type="ORF">DCAF_LOCUS5507</name>
</gene>
<protein>
    <submittedName>
        <fullName evidence="1">Uncharacterized protein</fullName>
    </submittedName>
</protein>
<keyword evidence="2" id="KW-1185">Reference proteome</keyword>
<dbReference type="Proteomes" id="UP001314170">
    <property type="component" value="Unassembled WGS sequence"/>
</dbReference>
<sequence length="63" mass="7128">MERGVSEKEDDNERKLKAILFHQVEDIPNQAPNILEQTKMEKPCISSTSHHGSYWLGSCQVSG</sequence>
<name>A0AAV1R1B3_9ROSI</name>
<accession>A0AAV1R1B3</accession>
<reference evidence="1 2" key="1">
    <citation type="submission" date="2024-01" db="EMBL/GenBank/DDBJ databases">
        <authorList>
            <person name="Waweru B."/>
        </authorList>
    </citation>
    <scope>NUCLEOTIDE SEQUENCE [LARGE SCALE GENOMIC DNA]</scope>
</reference>
<dbReference type="AlphaFoldDB" id="A0AAV1R1B3"/>
<organism evidence="1 2">
    <name type="scientific">Dovyalis caffra</name>
    <dbReference type="NCBI Taxonomy" id="77055"/>
    <lineage>
        <taxon>Eukaryota</taxon>
        <taxon>Viridiplantae</taxon>
        <taxon>Streptophyta</taxon>
        <taxon>Embryophyta</taxon>
        <taxon>Tracheophyta</taxon>
        <taxon>Spermatophyta</taxon>
        <taxon>Magnoliopsida</taxon>
        <taxon>eudicotyledons</taxon>
        <taxon>Gunneridae</taxon>
        <taxon>Pentapetalae</taxon>
        <taxon>rosids</taxon>
        <taxon>fabids</taxon>
        <taxon>Malpighiales</taxon>
        <taxon>Salicaceae</taxon>
        <taxon>Flacourtieae</taxon>
        <taxon>Dovyalis</taxon>
    </lineage>
</organism>
<proteinExistence type="predicted"/>
<evidence type="ECO:0000313" key="2">
    <source>
        <dbReference type="Proteomes" id="UP001314170"/>
    </source>
</evidence>
<dbReference type="EMBL" id="CAWUPB010000858">
    <property type="protein sequence ID" value="CAK7327791.1"/>
    <property type="molecule type" value="Genomic_DNA"/>
</dbReference>
<comment type="caution">
    <text evidence="1">The sequence shown here is derived from an EMBL/GenBank/DDBJ whole genome shotgun (WGS) entry which is preliminary data.</text>
</comment>
<evidence type="ECO:0000313" key="1">
    <source>
        <dbReference type="EMBL" id="CAK7327791.1"/>
    </source>
</evidence>